<organism evidence="9 10">
    <name type="scientific">Arsenicitalea aurantiaca</name>
    <dbReference type="NCBI Taxonomy" id="1783274"/>
    <lineage>
        <taxon>Bacteria</taxon>
        <taxon>Pseudomonadati</taxon>
        <taxon>Pseudomonadota</taxon>
        <taxon>Alphaproteobacteria</taxon>
        <taxon>Hyphomicrobiales</taxon>
        <taxon>Devosiaceae</taxon>
        <taxon>Arsenicitalea</taxon>
    </lineage>
</organism>
<dbReference type="EMBL" id="RZNJ01000003">
    <property type="protein sequence ID" value="RUT31244.1"/>
    <property type="molecule type" value="Genomic_DNA"/>
</dbReference>
<dbReference type="Proteomes" id="UP000281547">
    <property type="component" value="Unassembled WGS sequence"/>
</dbReference>
<gene>
    <name evidence="9" type="ORF">EMQ25_10305</name>
</gene>
<reference evidence="9 10" key="1">
    <citation type="journal article" date="2016" name="Int. J. Syst. Evol. Microbiol.">
        <title>Arsenicitalea aurantiaca gen. nov., sp. nov., a new member of the family Hyphomicrobiaceae, isolated from high-arsenic sediment.</title>
        <authorList>
            <person name="Mu Y."/>
            <person name="Zhou L."/>
            <person name="Zeng X.C."/>
            <person name="Liu L."/>
            <person name="Pan Y."/>
            <person name="Chen X."/>
            <person name="Wang J."/>
            <person name="Li S."/>
            <person name="Li W.J."/>
            <person name="Wang Y."/>
        </authorList>
    </citation>
    <scope>NUCLEOTIDE SEQUENCE [LARGE SCALE GENOMIC DNA]</scope>
    <source>
        <strain evidence="9 10">42-50</strain>
    </source>
</reference>
<evidence type="ECO:0000256" key="2">
    <source>
        <dbReference type="ARBA" id="ARBA00010145"/>
    </source>
</evidence>
<name>A0A433XB16_9HYPH</name>
<sequence length="311" mass="32939">MFDILNVVAPVFALMALGYFAVRHKLYPASGVAGLVAFVNNFATPCLLFNAMLTVDFGTAFMPGLILPFYFGAIVSLAVGAIIAVRIFKRRPGEGVSAGFSAMFTNTVLVGVPILQRAYGDEAMPIVYSIVALHAPVLISLSMVIMELVRRDGTSLGGTLLIATKRVVMNPLLWGVAAGLAFNALGITLIEPAEAVVTMLAMAVFPAALFGLGGALNAYRLADNWTQALAMSILKLIVQPAIAWVIMVPMLGVDPDLARYAVLLAAMPAGINVYVFATYYNRAVDVATNTILISTVASVVTVPIWLALLSL</sequence>
<evidence type="ECO:0000256" key="5">
    <source>
        <dbReference type="ARBA" id="ARBA00022692"/>
    </source>
</evidence>
<keyword evidence="6 8" id="KW-1133">Transmembrane helix</keyword>
<evidence type="ECO:0000313" key="10">
    <source>
        <dbReference type="Proteomes" id="UP000281547"/>
    </source>
</evidence>
<protein>
    <submittedName>
        <fullName evidence="9">AEC family transporter</fullName>
    </submittedName>
</protein>
<dbReference type="InterPro" id="IPR004776">
    <property type="entry name" value="Mem_transp_PIN-like"/>
</dbReference>
<feature type="transmembrane region" description="Helical" evidence="8">
    <location>
        <begin position="65"/>
        <end position="88"/>
    </location>
</feature>
<feature type="transmembrane region" description="Helical" evidence="8">
    <location>
        <begin position="29"/>
        <end position="53"/>
    </location>
</feature>
<evidence type="ECO:0000313" key="9">
    <source>
        <dbReference type="EMBL" id="RUT31244.1"/>
    </source>
</evidence>
<dbReference type="OrthoDB" id="9810457at2"/>
<feature type="transmembrane region" description="Helical" evidence="8">
    <location>
        <begin position="95"/>
        <end position="114"/>
    </location>
</feature>
<feature type="transmembrane region" description="Helical" evidence="8">
    <location>
        <begin position="126"/>
        <end position="146"/>
    </location>
</feature>
<comment type="caution">
    <text evidence="9">The sequence shown here is derived from an EMBL/GenBank/DDBJ whole genome shotgun (WGS) entry which is preliminary data.</text>
</comment>
<comment type="subcellular location">
    <subcellularLocation>
        <location evidence="1">Cell membrane</location>
        <topology evidence="1">Multi-pass membrane protein</topology>
    </subcellularLocation>
</comment>
<evidence type="ECO:0000256" key="7">
    <source>
        <dbReference type="ARBA" id="ARBA00023136"/>
    </source>
</evidence>
<evidence type="ECO:0000256" key="6">
    <source>
        <dbReference type="ARBA" id="ARBA00022989"/>
    </source>
</evidence>
<proteinExistence type="inferred from homology"/>
<dbReference type="PANTHER" id="PTHR36838:SF1">
    <property type="entry name" value="SLR1864 PROTEIN"/>
    <property type="match status" value="1"/>
</dbReference>
<dbReference type="GO" id="GO:0005886">
    <property type="term" value="C:plasma membrane"/>
    <property type="evidence" value="ECO:0007669"/>
    <property type="project" value="UniProtKB-SubCell"/>
</dbReference>
<evidence type="ECO:0000256" key="4">
    <source>
        <dbReference type="ARBA" id="ARBA00022475"/>
    </source>
</evidence>
<dbReference type="RefSeq" id="WP_127188490.1">
    <property type="nucleotide sequence ID" value="NZ_RZNJ01000003.1"/>
</dbReference>
<accession>A0A433XB16</accession>
<evidence type="ECO:0000256" key="1">
    <source>
        <dbReference type="ARBA" id="ARBA00004651"/>
    </source>
</evidence>
<dbReference type="Pfam" id="PF03547">
    <property type="entry name" value="Mem_trans"/>
    <property type="match status" value="1"/>
</dbReference>
<dbReference type="GO" id="GO:0055085">
    <property type="term" value="P:transmembrane transport"/>
    <property type="evidence" value="ECO:0007669"/>
    <property type="project" value="InterPro"/>
</dbReference>
<dbReference type="Gene3D" id="1.20.1530.20">
    <property type="match status" value="1"/>
</dbReference>
<evidence type="ECO:0000256" key="8">
    <source>
        <dbReference type="SAM" id="Phobius"/>
    </source>
</evidence>
<keyword evidence="7 8" id="KW-0472">Membrane</keyword>
<keyword evidence="3" id="KW-0813">Transport</keyword>
<feature type="transmembrane region" description="Helical" evidence="8">
    <location>
        <begin position="6"/>
        <end position="22"/>
    </location>
</feature>
<feature type="transmembrane region" description="Helical" evidence="8">
    <location>
        <begin position="289"/>
        <end position="308"/>
    </location>
</feature>
<keyword evidence="10" id="KW-1185">Reference proteome</keyword>
<feature type="transmembrane region" description="Helical" evidence="8">
    <location>
        <begin position="228"/>
        <end position="251"/>
    </location>
</feature>
<feature type="transmembrane region" description="Helical" evidence="8">
    <location>
        <begin position="167"/>
        <end position="190"/>
    </location>
</feature>
<evidence type="ECO:0000256" key="3">
    <source>
        <dbReference type="ARBA" id="ARBA00022448"/>
    </source>
</evidence>
<dbReference type="PANTHER" id="PTHR36838">
    <property type="entry name" value="AUXIN EFFLUX CARRIER FAMILY PROTEIN"/>
    <property type="match status" value="1"/>
</dbReference>
<dbReference type="InterPro" id="IPR038770">
    <property type="entry name" value="Na+/solute_symporter_sf"/>
</dbReference>
<feature type="transmembrane region" description="Helical" evidence="8">
    <location>
        <begin position="196"/>
        <end position="216"/>
    </location>
</feature>
<comment type="similarity">
    <text evidence="2">Belongs to the auxin efflux carrier (TC 2.A.69) family.</text>
</comment>
<keyword evidence="4" id="KW-1003">Cell membrane</keyword>
<dbReference type="AlphaFoldDB" id="A0A433XB16"/>
<keyword evidence="5 8" id="KW-0812">Transmembrane</keyword>
<feature type="transmembrane region" description="Helical" evidence="8">
    <location>
        <begin position="257"/>
        <end position="277"/>
    </location>
</feature>